<accession>A0ACB7SEF4</accession>
<protein>
    <submittedName>
        <fullName evidence="1">Uncharacterized protein</fullName>
    </submittedName>
</protein>
<gene>
    <name evidence="1" type="ORF">HPB50_002858</name>
</gene>
<proteinExistence type="predicted"/>
<dbReference type="EMBL" id="CM023484">
    <property type="protein sequence ID" value="KAH6932103.1"/>
    <property type="molecule type" value="Genomic_DNA"/>
</dbReference>
<evidence type="ECO:0000313" key="2">
    <source>
        <dbReference type="Proteomes" id="UP000821845"/>
    </source>
</evidence>
<evidence type="ECO:0000313" key="1">
    <source>
        <dbReference type="EMBL" id="KAH6932103.1"/>
    </source>
</evidence>
<keyword evidence="2" id="KW-1185">Reference proteome</keyword>
<name>A0ACB7SEF4_HYAAI</name>
<sequence>MLANAALVMLFCCLALPLLMTMTTTGVLAECYVCMPYKESRFDFLDRLSQMTWSLSERSPVFAALTPEVVFTKCAGDGTSITYLRRPSNKNELPYLTAMTESHVTAKHWMLQMTTPLTHRNATAGNCRYLHDVIRTVMNLFCYKFLEKHAGVALSLALGLICSVMILPLTLTVSQCFVGPKDGSTGQTREAPLKHRDSSREELFGVGTDLSSSSSLRAHASNTTLQKQQEGVSYLSMLSKPWRDRLHEIYTEEGVNIYDAINHMSTPSEATSSWTTTESTEYATPTITSTQSTEESMRSTSSETTRDRLLLRKSANAGPRVVIIKPKPIKKKRVKAFLIEEPLPKSSDKKRNIRLPLTGKASRVKSLHSLAEEEESALGSEVSIATVPSMASGEWCLTRTLSRCDNQQRGAVASRELPPARSNREANARPSRPAKVTFKEDANDYYEATDAVRGLHHTYPPTACVHRYDGGPCPCGGTDVVFH</sequence>
<comment type="caution">
    <text evidence="1">The sequence shown here is derived from an EMBL/GenBank/DDBJ whole genome shotgun (WGS) entry which is preliminary data.</text>
</comment>
<reference evidence="1" key="1">
    <citation type="submission" date="2020-05" db="EMBL/GenBank/DDBJ databases">
        <title>Large-scale comparative analyses of tick genomes elucidate their genetic diversity and vector capacities.</title>
        <authorList>
            <person name="Jia N."/>
            <person name="Wang J."/>
            <person name="Shi W."/>
            <person name="Du L."/>
            <person name="Sun Y."/>
            <person name="Zhan W."/>
            <person name="Jiang J."/>
            <person name="Wang Q."/>
            <person name="Zhang B."/>
            <person name="Ji P."/>
            <person name="Sakyi L.B."/>
            <person name="Cui X."/>
            <person name="Yuan T."/>
            <person name="Jiang B."/>
            <person name="Yang W."/>
            <person name="Lam T.T.-Y."/>
            <person name="Chang Q."/>
            <person name="Ding S."/>
            <person name="Wang X."/>
            <person name="Zhu J."/>
            <person name="Ruan X."/>
            <person name="Zhao L."/>
            <person name="Wei J."/>
            <person name="Que T."/>
            <person name="Du C."/>
            <person name="Cheng J."/>
            <person name="Dai P."/>
            <person name="Han X."/>
            <person name="Huang E."/>
            <person name="Gao Y."/>
            <person name="Liu J."/>
            <person name="Shao H."/>
            <person name="Ye R."/>
            <person name="Li L."/>
            <person name="Wei W."/>
            <person name="Wang X."/>
            <person name="Wang C."/>
            <person name="Yang T."/>
            <person name="Huo Q."/>
            <person name="Li W."/>
            <person name="Guo W."/>
            <person name="Chen H."/>
            <person name="Zhou L."/>
            <person name="Ni X."/>
            <person name="Tian J."/>
            <person name="Zhou Y."/>
            <person name="Sheng Y."/>
            <person name="Liu T."/>
            <person name="Pan Y."/>
            <person name="Xia L."/>
            <person name="Li J."/>
            <person name="Zhao F."/>
            <person name="Cao W."/>
        </authorList>
    </citation>
    <scope>NUCLEOTIDE SEQUENCE</scope>
    <source>
        <strain evidence="1">Hyas-2018</strain>
    </source>
</reference>
<organism evidence="1 2">
    <name type="scientific">Hyalomma asiaticum</name>
    <name type="common">Tick</name>
    <dbReference type="NCBI Taxonomy" id="266040"/>
    <lineage>
        <taxon>Eukaryota</taxon>
        <taxon>Metazoa</taxon>
        <taxon>Ecdysozoa</taxon>
        <taxon>Arthropoda</taxon>
        <taxon>Chelicerata</taxon>
        <taxon>Arachnida</taxon>
        <taxon>Acari</taxon>
        <taxon>Parasitiformes</taxon>
        <taxon>Ixodida</taxon>
        <taxon>Ixodoidea</taxon>
        <taxon>Ixodidae</taxon>
        <taxon>Hyalomminae</taxon>
        <taxon>Hyalomma</taxon>
    </lineage>
</organism>
<dbReference type="Proteomes" id="UP000821845">
    <property type="component" value="Chromosome 4"/>
</dbReference>